<accession>A0ABQ6MJ31</accession>
<feature type="compositionally biased region" description="Basic and acidic residues" evidence="3">
    <location>
        <begin position="1215"/>
        <end position="1229"/>
    </location>
</feature>
<feature type="compositionally biased region" description="Polar residues" evidence="3">
    <location>
        <begin position="1093"/>
        <end position="1103"/>
    </location>
</feature>
<feature type="compositionally biased region" description="Basic residues" evidence="3">
    <location>
        <begin position="1188"/>
        <end position="1197"/>
    </location>
</feature>
<feature type="compositionally biased region" description="Basic and acidic residues" evidence="3">
    <location>
        <begin position="2757"/>
        <end position="2771"/>
    </location>
</feature>
<feature type="compositionally biased region" description="Basic residues" evidence="3">
    <location>
        <begin position="3224"/>
        <end position="3235"/>
    </location>
</feature>
<dbReference type="Gene3D" id="2.20.110.10">
    <property type="entry name" value="Histone H3 K4-specific methyltransferase SET7/9 N-terminal domain"/>
    <property type="match status" value="9"/>
</dbReference>
<proteinExistence type="predicted"/>
<feature type="compositionally biased region" description="Basic and acidic residues" evidence="3">
    <location>
        <begin position="1147"/>
        <end position="1169"/>
    </location>
</feature>
<feature type="compositionally biased region" description="Gly residues" evidence="3">
    <location>
        <begin position="3209"/>
        <end position="3223"/>
    </location>
</feature>
<feature type="domain" description="C3H1-type" evidence="4">
    <location>
        <begin position="427"/>
        <end position="450"/>
    </location>
</feature>
<evidence type="ECO:0000256" key="2">
    <source>
        <dbReference type="PROSITE-ProRule" id="PRU00723"/>
    </source>
</evidence>
<feature type="region of interest" description="Disordered" evidence="3">
    <location>
        <begin position="1032"/>
        <end position="1242"/>
    </location>
</feature>
<dbReference type="EMBL" id="BRYB01000277">
    <property type="protein sequence ID" value="GMI26825.1"/>
    <property type="molecule type" value="Genomic_DNA"/>
</dbReference>
<feature type="region of interest" description="Disordered" evidence="3">
    <location>
        <begin position="3182"/>
        <end position="3283"/>
    </location>
</feature>
<keyword evidence="2" id="KW-0862">Zinc</keyword>
<feature type="compositionally biased region" description="Basic and acidic residues" evidence="3">
    <location>
        <begin position="3185"/>
        <end position="3205"/>
    </location>
</feature>
<comment type="caution">
    <text evidence="5">The sequence shown here is derived from an EMBL/GenBank/DDBJ whole genome shotgun (WGS) entry which is preliminary data.</text>
</comment>
<keyword evidence="1" id="KW-0677">Repeat</keyword>
<evidence type="ECO:0000256" key="3">
    <source>
        <dbReference type="SAM" id="MobiDB-lite"/>
    </source>
</evidence>
<feature type="region of interest" description="Disordered" evidence="3">
    <location>
        <begin position="2077"/>
        <end position="2136"/>
    </location>
</feature>
<keyword evidence="6" id="KW-1185">Reference proteome</keyword>
<dbReference type="SUPFAM" id="SSF82185">
    <property type="entry name" value="Histone H3 K4-specific methyltransferase SET7/9 N-terminal domain"/>
    <property type="match status" value="4"/>
</dbReference>
<keyword evidence="2" id="KW-0863">Zinc-finger</keyword>
<evidence type="ECO:0000259" key="4">
    <source>
        <dbReference type="PROSITE" id="PS50103"/>
    </source>
</evidence>
<evidence type="ECO:0000313" key="6">
    <source>
        <dbReference type="Proteomes" id="UP001165060"/>
    </source>
</evidence>
<sequence length="3283" mass="363780">MKVVLERRLEAARAHDRQRSDQEWISTRQSSLSLKLAAVKADAENRIHRAATRLCSLGRGKLARMEAAELRAQHWAAQVFQRWTRGAAGRRVAREKRWRLLRVVPSLYALKVMRMRSREVDRAGDWLEMFDPATNSFWYYDKGSPTNGLPNSCWEPPKCFDDKLTCVWTPTDYPHRSTAPTNHACCQKFKYRSEYNEHRIKAHTWTCSGCDTIHTGLTFPKCWICGNQYSGEGKDLVTQMKSDVQKAVFRFKHPEMFEENSGSEDDEETVETEETEQYGLQGGLPALGPDAGMDKFAEEVEARKEETLRRKTRKASGLGALPTIGDFDPNGPQGMAMQMGSVDSAFGEEGCGEVLPPAPTLKSDIADVRKEVNRGVRADQWLRCCSKAKKGSCTKTTCPRAHPGIRDNAELFPVEGKGKRGVFMVQVCYDWLVKGRCDDGLNCRKYHAYIRPSTQEIVMRLYPKRNGTRQVEAKSGMLMSGSVENEIFQGYGIIEWNNGDSYCGNITENLRNGMGVWTSSDGTKQYHGEWVRGQREGWGVLEHPLGETYVGEFKHGKMEGVGELTSSNGDVYQGYFLNGKYEGLGKFQKSNGDLFLGHTKAGFADGVGVQIFATGEKYKGYFATNKREGKGVCIYPNKSKYSGQWSNGFHEGFGLYVTPNNAVYAGQWRRGKKHGQGRYYFENGDFYDGEWFQDKAHGHGVYYHFVSQNVYVGAWESSQRCGVGNYIFKNGSTYKGYFMDNDIHGKGVFKYAVNSVYAGTFNHNLKHGTGTFTWPNGNRYEGEFVDDKMRGDGAMDYAAGHRYVGQWKDNKKNGRGTFTSNRGNIYDGFFKNDVKHGKGKMRYFPNSILEESYDGDWKENMRWGLGKYVYKPSEGTIYEGEWIKDLRHGKGIVRFKDGSIYSGDIKKERIDGEGTWIYKDGSQYTGTFRNGLRSGYGTHLNGANGEIFQGEFTEGLRNGKGKLTQINGNSFTGVFDNGVVRGRGSYELHCTDDDADVISLRVERAKTLNLDYSTCTERSEVESLIVQAMKDRGFKPPSAPPSKSPPKSSPPAKFDLSGGVASMKPGHYNNPAPKPPAKFLPFGVNERPPPSPSKKQAQASPSTDDLFGSVSSKLKEPGESGGDENFGVANASDWAGLKVQPEAIKALQEEKARKMKEKEEAENLYRHTEGASGSLAAAAAPAAEGSRFAKKKKKSKSPTKTLPPLKGVPSSSRGADPDAETRTTPRKDNTSAAPPAAGGGNLITNAFMDAAAAKYRRADKSPNTKTVEEQLGMTEINGVTLDEDVEVATRTNRFMPAKLPKRSDDFFDGSASFATDEDARLGRHFHRRKKTDKYGWWEGEGGANHAHNDTMDAVKRRDGLGAEITAIGQDAMLTESRGGFLLRTKAPKETDAAIKFYSDQLRKFDRYDFPEEWATCHATNAKLFTDRSSGQRKNNIENGLYHIENALQVYTARTHPLPWSDLAMLACTLFRERVSLHEAMALKRLKTGADQAMVDGERALENAEAALTVLNKDHQPVRFARAHREVAHCHMKRFEGEAYHVDEQESVEVAIRAAETCKDIFEEMLDIEKNPQNYDKKTKNKLKADVQITTVTGEKELVGLRFEIGKAYYVLGVVFARRHEGSVMQNHVDSIRYLKKSLELLPDKSAEWLQTSSMLAKMHSGVDAPEAAVAGEDFGEITDSMDTSMKHLHKSLSHVDQKTQKNEWAELQWQIGYMTHLKLRQMKGGDGKGMLAEGSKEKAEKLVETCIDHLSNALTVITPATTPAPDRYCAIHSVMAATHTIRADVLTLGNATTMDVLEAQATLAESVGHYMAACSEWAPEAYPEQFSLVRSRIGETFVKMGELGKAAHAYRGAMLAAGMLCNVTSYEKAVFAEKEDMERYLKKPWKVWSKVAGIFEACAEICACRALIEGGEERSTIPLAEDGRKEKWIWILDPEELAEIEAKKRLEREAAEKLIHDKEKAHPIKSGLKKGVGVAGWESAEDQYDATEDMGGTFDLKGAMSEMNAKKRAKLLHGDKASLAHMMKEQRNQIVANVTGKDANDGTHVGRNVVSGWKSFIAKIPAIPAIPVPSFGSKTTTGAAKIGQGAGTPSPKKKRGGGEETDGEGNPLTPSLRKQQKNAALQASGARGGGRRKSVTAGVLGDAPMAPSHIKPPSVPPPASALMTAAGAIVPLAPTGIMAPKGPPPKASKSTVEERFIRAVWNLEEAPMAPSHIKAPNAQDAVGWFDRVKRRVSDASEFVNIKYEIVMSIGKMYHYDAKVVAHPRALEALHICCRAATVHFVEGCKAAQADSGRRALEETDMDLFYKTSRRYIGIKSKLRTAIFTVKKLEDEVRKQKHEFSNVERGIQWLSNKSLNLGKCVFEVKKLEELLRHEVPLDNGFLPLLNTVPMKVLSHKEEVEYDIRKLGVPHNSVYPTERDLLKTVDLYEAKVIWYMAEEHGMMRDVNEEGQSISGDGKVGSQALFCALIYRDLIRFTPLGRRIPKEKAAIMDRAEARIYAEELEKDEIEMKKIREMRTKDAKKAMKRRRKRIMKRENLKQKGNGYVRVPGDVKVKLLCCEATDCKKSVEVAVAAYIDAARTKQYHKRAFLLEKALKFLGDSLGINRLVGSLPNHIDSLCLIPQGVMRLAPLHALPIPSASGSKMYRGETLVDRYTIRYCNSLPMSDFCDKQAQWAKECTPWHYRKCAIIADPVAGHPASKPVMRLSDMEGKVVKSVWSSDDGDSSLLSGAAAHCNVALASERLVLEGEAKDQMKDEAEKLMDLRKGGGGEGGKRGRKGRRKKKVRAQVMVADGVWEDMPDSSDSSDDSDSGNESDASDASKAKHDSDEEDENTDHDHVLAVCRVLHISAPVEHHPKPGVLLAPPPLTDNKKKSKDLFISNGAAHLDAKAILRSLHMKHCGLVFLSRGATAQSATVSSDVSNLKSKRSIGIDIVDTFILAGAQTVLAPLWADESTALSTVLFTIKFYDELVDCADEVRPVAVAVRHAMSWLKNATFANIRGVIWASRVDRLLLEDIDEELWAIALAQKMLKGQGNFGGGEDRWERVQRDAKPFASPFYWAAFKASGSCGGVHDPRVAERDDFDEYKEDKGMERYLEEFDEGEGKVEGSLKKGVKALGGAVGDIGERVGEKAGETLKAPIKGVTDRVEIGSNVVKERIETAKAKKIEMSEAAKARGQKWQDAITNAPKAAKERATAELERRAKEKREKQAATVGGGADEGEGEGGGRGGKKKKKKKGKKKYEDDADDDDDYGDDDAGTLSNFGSVEELRRLREKRLNNEGSKACSIM</sequence>
<feature type="region of interest" description="Disordered" evidence="3">
    <location>
        <begin position="2757"/>
        <end position="2832"/>
    </location>
</feature>
<feature type="compositionally biased region" description="Basic residues" evidence="3">
    <location>
        <begin position="2772"/>
        <end position="2783"/>
    </location>
</feature>
<dbReference type="SMART" id="SM00698">
    <property type="entry name" value="MORN"/>
    <property type="match status" value="19"/>
</dbReference>
<gene>
    <name evidence="5" type="ORF">TeGR_g13894</name>
</gene>
<feature type="compositionally biased region" description="Acidic residues" evidence="3">
    <location>
        <begin position="2792"/>
        <end position="2814"/>
    </location>
</feature>
<keyword evidence="2" id="KW-0479">Metal-binding</keyword>
<dbReference type="Pfam" id="PF02493">
    <property type="entry name" value="MORN"/>
    <property type="match status" value="18"/>
</dbReference>
<organism evidence="5 6">
    <name type="scientific">Tetraparma gracilis</name>
    <dbReference type="NCBI Taxonomy" id="2962635"/>
    <lineage>
        <taxon>Eukaryota</taxon>
        <taxon>Sar</taxon>
        <taxon>Stramenopiles</taxon>
        <taxon>Ochrophyta</taxon>
        <taxon>Bolidophyceae</taxon>
        <taxon>Parmales</taxon>
        <taxon>Triparmaceae</taxon>
        <taxon>Tetraparma</taxon>
    </lineage>
</organism>
<feature type="zinc finger region" description="C3H1-type" evidence="2">
    <location>
        <begin position="427"/>
        <end position="450"/>
    </location>
</feature>
<feature type="compositionally biased region" description="Pro residues" evidence="3">
    <location>
        <begin position="1037"/>
        <end position="1049"/>
    </location>
</feature>
<feature type="compositionally biased region" description="Low complexity" evidence="3">
    <location>
        <begin position="1170"/>
        <end position="1186"/>
    </location>
</feature>
<feature type="compositionally biased region" description="Basic and acidic residues" evidence="3">
    <location>
        <begin position="3262"/>
        <end position="3273"/>
    </location>
</feature>
<dbReference type="InterPro" id="IPR024983">
    <property type="entry name" value="CHAT_dom"/>
</dbReference>
<dbReference type="PANTHER" id="PTHR43215:SF14">
    <property type="entry name" value="RADIAL SPOKE HEAD 1 HOMOLOG"/>
    <property type="match status" value="1"/>
</dbReference>
<evidence type="ECO:0000313" key="5">
    <source>
        <dbReference type="EMBL" id="GMI26825.1"/>
    </source>
</evidence>
<dbReference type="Proteomes" id="UP001165060">
    <property type="component" value="Unassembled WGS sequence"/>
</dbReference>
<dbReference type="PROSITE" id="PS50103">
    <property type="entry name" value="ZF_C3H1"/>
    <property type="match status" value="1"/>
</dbReference>
<dbReference type="InterPro" id="IPR003409">
    <property type="entry name" value="MORN"/>
</dbReference>
<name>A0ABQ6MJ31_9STRA</name>
<dbReference type="InterPro" id="IPR000571">
    <property type="entry name" value="Znf_CCCH"/>
</dbReference>
<feature type="compositionally biased region" description="Acidic residues" evidence="3">
    <location>
        <begin position="3239"/>
        <end position="3252"/>
    </location>
</feature>
<dbReference type="Pfam" id="PF12770">
    <property type="entry name" value="CHAT"/>
    <property type="match status" value="1"/>
</dbReference>
<protein>
    <recommendedName>
        <fullName evidence="4">C3H1-type domain-containing protein</fullName>
    </recommendedName>
</protein>
<reference evidence="5 6" key="1">
    <citation type="journal article" date="2023" name="Commun. Biol.">
        <title>Genome analysis of Parmales, the sister group of diatoms, reveals the evolutionary specialization of diatoms from phago-mixotrophs to photoautotrophs.</title>
        <authorList>
            <person name="Ban H."/>
            <person name="Sato S."/>
            <person name="Yoshikawa S."/>
            <person name="Yamada K."/>
            <person name="Nakamura Y."/>
            <person name="Ichinomiya M."/>
            <person name="Sato N."/>
            <person name="Blanc-Mathieu R."/>
            <person name="Endo H."/>
            <person name="Kuwata A."/>
            <person name="Ogata H."/>
        </authorList>
    </citation>
    <scope>NUCLEOTIDE SEQUENCE [LARGE SCALE GENOMIC DNA]</scope>
</reference>
<evidence type="ECO:0000256" key="1">
    <source>
        <dbReference type="ARBA" id="ARBA00022737"/>
    </source>
</evidence>
<dbReference type="PANTHER" id="PTHR43215">
    <property type="entry name" value="RADIAL SPOKE HEAD 1 HOMOLOG"/>
    <property type="match status" value="1"/>
</dbReference>